<keyword evidence="3" id="KW-1185">Reference proteome</keyword>
<evidence type="ECO:0000256" key="1">
    <source>
        <dbReference type="SAM" id="SignalP"/>
    </source>
</evidence>
<evidence type="ECO:0000313" key="3">
    <source>
        <dbReference type="Proteomes" id="UP001159363"/>
    </source>
</evidence>
<sequence length="154" mass="17873">MILKKKLESFNLVLLLILQCEFLEALNAVSKSLQSNIVYQLKTFVNTGKYLKVFARVELVRQFDGLCEDERLQEQESFFRMTVFHTMVDALCTQLDNRFPGIIYVLETYQVIQTELLANEKDVHDKTVAFVRKFPDDVSHTFPSLIKASFKGKL</sequence>
<comment type="caution">
    <text evidence="2">The sequence shown here is derived from an EMBL/GenBank/DDBJ whole genome shotgun (WGS) entry which is preliminary data.</text>
</comment>
<reference evidence="2 3" key="1">
    <citation type="submission" date="2023-02" db="EMBL/GenBank/DDBJ databases">
        <title>LHISI_Scaffold_Assembly.</title>
        <authorList>
            <person name="Stuart O.P."/>
            <person name="Cleave R."/>
            <person name="Magrath M.J.L."/>
            <person name="Mikheyev A.S."/>
        </authorList>
    </citation>
    <scope>NUCLEOTIDE SEQUENCE [LARGE SCALE GENOMIC DNA]</scope>
    <source>
        <strain evidence="2">Daus_M_001</strain>
        <tissue evidence="2">Leg muscle</tissue>
    </source>
</reference>
<evidence type="ECO:0000313" key="2">
    <source>
        <dbReference type="EMBL" id="KAJ8892998.1"/>
    </source>
</evidence>
<accession>A0ABQ9I8M8</accession>
<dbReference type="Proteomes" id="UP001159363">
    <property type="component" value="Chromosome 2"/>
</dbReference>
<feature type="chain" id="PRO_5046143420" evidence="1">
    <location>
        <begin position="26"/>
        <end position="154"/>
    </location>
</feature>
<name>A0ABQ9I8M8_9NEOP</name>
<organism evidence="2 3">
    <name type="scientific">Dryococelus australis</name>
    <dbReference type="NCBI Taxonomy" id="614101"/>
    <lineage>
        <taxon>Eukaryota</taxon>
        <taxon>Metazoa</taxon>
        <taxon>Ecdysozoa</taxon>
        <taxon>Arthropoda</taxon>
        <taxon>Hexapoda</taxon>
        <taxon>Insecta</taxon>
        <taxon>Pterygota</taxon>
        <taxon>Neoptera</taxon>
        <taxon>Polyneoptera</taxon>
        <taxon>Phasmatodea</taxon>
        <taxon>Verophasmatodea</taxon>
        <taxon>Anareolatae</taxon>
        <taxon>Phasmatidae</taxon>
        <taxon>Eurycanthinae</taxon>
        <taxon>Dryococelus</taxon>
    </lineage>
</organism>
<gene>
    <name evidence="2" type="ORF">PR048_005579</name>
</gene>
<proteinExistence type="predicted"/>
<dbReference type="EMBL" id="JARBHB010000002">
    <property type="protein sequence ID" value="KAJ8892998.1"/>
    <property type="molecule type" value="Genomic_DNA"/>
</dbReference>
<keyword evidence="1" id="KW-0732">Signal</keyword>
<protein>
    <submittedName>
        <fullName evidence="2">Uncharacterized protein</fullName>
    </submittedName>
</protein>
<feature type="signal peptide" evidence="1">
    <location>
        <begin position="1"/>
        <end position="25"/>
    </location>
</feature>